<gene>
    <name evidence="1" type="ORF">GCM10010124_33100</name>
</gene>
<name>A0A8J3BT31_9ACTN</name>
<evidence type="ECO:0000313" key="2">
    <source>
        <dbReference type="Proteomes" id="UP000662200"/>
    </source>
</evidence>
<reference evidence="1" key="1">
    <citation type="journal article" date="2014" name="Int. J. Syst. Evol. Microbiol.">
        <title>Complete genome sequence of Corynebacterium casei LMG S-19264T (=DSM 44701T), isolated from a smear-ripened cheese.</title>
        <authorList>
            <consortium name="US DOE Joint Genome Institute (JGI-PGF)"/>
            <person name="Walter F."/>
            <person name="Albersmeier A."/>
            <person name="Kalinowski J."/>
            <person name="Ruckert C."/>
        </authorList>
    </citation>
    <scope>NUCLEOTIDE SEQUENCE</scope>
    <source>
        <strain evidence="1">JCM 3091</strain>
    </source>
</reference>
<reference evidence="1" key="2">
    <citation type="submission" date="2020-09" db="EMBL/GenBank/DDBJ databases">
        <authorList>
            <person name="Sun Q."/>
            <person name="Ohkuma M."/>
        </authorList>
    </citation>
    <scope>NUCLEOTIDE SEQUENCE</scope>
    <source>
        <strain evidence="1">JCM 3091</strain>
    </source>
</reference>
<protein>
    <submittedName>
        <fullName evidence="1">Uncharacterized protein</fullName>
    </submittedName>
</protein>
<sequence length="72" mass="7954">MDIYWYRPFQISSNVLRIARQRLSSLTESVGEGYDAWTGLAVSESARAVPAPLAAADQKVNPPQMGEWEVTA</sequence>
<organism evidence="1 2">
    <name type="scientific">Pilimelia terevasa</name>
    <dbReference type="NCBI Taxonomy" id="53372"/>
    <lineage>
        <taxon>Bacteria</taxon>
        <taxon>Bacillati</taxon>
        <taxon>Actinomycetota</taxon>
        <taxon>Actinomycetes</taxon>
        <taxon>Micromonosporales</taxon>
        <taxon>Micromonosporaceae</taxon>
        <taxon>Pilimelia</taxon>
    </lineage>
</organism>
<comment type="caution">
    <text evidence="1">The sequence shown here is derived from an EMBL/GenBank/DDBJ whole genome shotgun (WGS) entry which is preliminary data.</text>
</comment>
<dbReference type="EMBL" id="BMQC01000013">
    <property type="protein sequence ID" value="GGK37670.1"/>
    <property type="molecule type" value="Genomic_DNA"/>
</dbReference>
<keyword evidence="2" id="KW-1185">Reference proteome</keyword>
<evidence type="ECO:0000313" key="1">
    <source>
        <dbReference type="EMBL" id="GGK37670.1"/>
    </source>
</evidence>
<proteinExistence type="predicted"/>
<dbReference type="Proteomes" id="UP000662200">
    <property type="component" value="Unassembled WGS sequence"/>
</dbReference>
<dbReference type="AlphaFoldDB" id="A0A8J3BT31"/>
<accession>A0A8J3BT31</accession>